<reference evidence="1 2" key="1">
    <citation type="submission" date="2016-06" db="EMBL/GenBank/DDBJ databases">
        <title>Draft Genome Sequence of Tenacibaculum soleae UCD-KL19.</title>
        <authorList>
            <person name="Eisen J.A."/>
            <person name="Coil D.A."/>
            <person name="Lujan K.M."/>
        </authorList>
    </citation>
    <scope>NUCLEOTIDE SEQUENCE [LARGE SCALE GENOMIC DNA]</scope>
    <source>
        <strain evidence="1 2">UCD-KL19</strain>
    </source>
</reference>
<evidence type="ECO:0008006" key="3">
    <source>
        <dbReference type="Google" id="ProtNLM"/>
    </source>
</evidence>
<name>A0A1B9Y3M9_9FLAO</name>
<sequence>MKTMKQFIKLITLAILVSLQSCDKQEVEKDLSLNAIAPESGILPSELGSHNTTHNCATVSQFGPNSYWSNTLVNASETNFLKQQNNKASNLFGIANVPLYFAAGSGTFNALSYGPPNNYIIWGEEMLSGALNYGRSAVAYIVAHEVAHQIQFRQGYPSVTGASNTELEADGFAGYFLRRSYTTNWSDVIPAYNFAQSIAGANGSSHGTAAQRRSSVRLGWLLANNGALSNANLDYNFFYYYNSYILPGKLRPSGEQKPKKIDEKLHEFMLTKIEELNDIYTGKISEEEYAKLGNN</sequence>
<dbReference type="PROSITE" id="PS51257">
    <property type="entry name" value="PROKAR_LIPOPROTEIN"/>
    <property type="match status" value="1"/>
</dbReference>
<evidence type="ECO:0000313" key="2">
    <source>
        <dbReference type="Proteomes" id="UP000093186"/>
    </source>
</evidence>
<dbReference type="AlphaFoldDB" id="A0A1B9Y3M9"/>
<proteinExistence type="predicted"/>
<keyword evidence="2" id="KW-1185">Reference proteome</keyword>
<dbReference type="STRING" id="447689.BA195_06860"/>
<protein>
    <recommendedName>
        <fullName evidence="3">Metalloprotease</fullName>
    </recommendedName>
</protein>
<comment type="caution">
    <text evidence="1">The sequence shown here is derived from an EMBL/GenBank/DDBJ whole genome shotgun (WGS) entry which is preliminary data.</text>
</comment>
<gene>
    <name evidence="1" type="ORF">BA195_06860</name>
</gene>
<evidence type="ECO:0000313" key="1">
    <source>
        <dbReference type="EMBL" id="OCK44392.1"/>
    </source>
</evidence>
<dbReference type="EMBL" id="MAKX01000001">
    <property type="protein sequence ID" value="OCK44392.1"/>
    <property type="molecule type" value="Genomic_DNA"/>
</dbReference>
<accession>A0A1B9Y3M9</accession>
<organism evidence="1 2">
    <name type="scientific">Tenacibaculum soleae</name>
    <dbReference type="NCBI Taxonomy" id="447689"/>
    <lineage>
        <taxon>Bacteria</taxon>
        <taxon>Pseudomonadati</taxon>
        <taxon>Bacteroidota</taxon>
        <taxon>Flavobacteriia</taxon>
        <taxon>Flavobacteriales</taxon>
        <taxon>Flavobacteriaceae</taxon>
        <taxon>Tenacibaculum</taxon>
    </lineage>
</organism>
<dbReference type="Proteomes" id="UP000093186">
    <property type="component" value="Unassembled WGS sequence"/>
</dbReference>